<dbReference type="InterPro" id="IPR009003">
    <property type="entry name" value="Peptidase_S1_PA"/>
</dbReference>
<gene>
    <name evidence="3" type="ORF">BU204_37270</name>
</gene>
<evidence type="ECO:0000313" key="4">
    <source>
        <dbReference type="Proteomes" id="UP000185596"/>
    </source>
</evidence>
<dbReference type="SUPFAM" id="SSF50494">
    <property type="entry name" value="Trypsin-like serine proteases"/>
    <property type="match status" value="1"/>
</dbReference>
<evidence type="ECO:0000256" key="2">
    <source>
        <dbReference type="SAM" id="MobiDB-lite"/>
    </source>
</evidence>
<dbReference type="InterPro" id="IPR043504">
    <property type="entry name" value="Peptidase_S1_PA_chymotrypsin"/>
</dbReference>
<proteinExistence type="predicted"/>
<dbReference type="PANTHER" id="PTHR15462">
    <property type="entry name" value="SERINE PROTEASE"/>
    <property type="match status" value="1"/>
</dbReference>
<protein>
    <recommendedName>
        <fullName evidence="5">Serine protease</fullName>
    </recommendedName>
</protein>
<name>A0A1Q8BT73_9PSEU</name>
<dbReference type="InterPro" id="IPR050966">
    <property type="entry name" value="Glutamyl_endopeptidase"/>
</dbReference>
<dbReference type="STRING" id="1912961.BU204_37270"/>
<dbReference type="EMBL" id="MSIE01000142">
    <property type="protein sequence ID" value="OLF05303.1"/>
    <property type="molecule type" value="Genomic_DNA"/>
</dbReference>
<dbReference type="AlphaFoldDB" id="A0A1Q8BT73"/>
<evidence type="ECO:0000313" key="3">
    <source>
        <dbReference type="EMBL" id="OLF05303.1"/>
    </source>
</evidence>
<dbReference type="PANTHER" id="PTHR15462:SF8">
    <property type="entry name" value="SERINE PROTEASE"/>
    <property type="match status" value="1"/>
</dbReference>
<dbReference type="Proteomes" id="UP000185596">
    <property type="component" value="Unassembled WGS sequence"/>
</dbReference>
<keyword evidence="1" id="KW-0732">Signal</keyword>
<reference evidence="3 4" key="1">
    <citation type="submission" date="2016-12" db="EMBL/GenBank/DDBJ databases">
        <title>The draft genome sequence of Actinophytocola sp. 11-183.</title>
        <authorList>
            <person name="Wang W."/>
            <person name="Yuan L."/>
        </authorList>
    </citation>
    <scope>NUCLEOTIDE SEQUENCE [LARGE SCALE GENOMIC DNA]</scope>
    <source>
        <strain evidence="3 4">11-183</strain>
    </source>
</reference>
<feature type="region of interest" description="Disordered" evidence="2">
    <location>
        <begin position="1"/>
        <end position="22"/>
    </location>
</feature>
<dbReference type="Gene3D" id="2.40.10.10">
    <property type="entry name" value="Trypsin-like serine proteases"/>
    <property type="match status" value="2"/>
</dbReference>
<accession>A0A1Q8BT73</accession>
<organism evidence="3 4">
    <name type="scientific">Actinophytocola xanthii</name>
    <dbReference type="NCBI Taxonomy" id="1912961"/>
    <lineage>
        <taxon>Bacteria</taxon>
        <taxon>Bacillati</taxon>
        <taxon>Actinomycetota</taxon>
        <taxon>Actinomycetes</taxon>
        <taxon>Pseudonocardiales</taxon>
        <taxon>Pseudonocardiaceae</taxon>
    </lineage>
</organism>
<sequence length="364" mass="39518">MSPDEISQLPNIPRRGDPPAELTTGRVIISEIPAASEAADATATGDRITVELRRVEGARGTPAVGWELPQRRFTSGLSATFAQAVDTPRKDDRAAEHEPFVPDWCEVNYLSPSADPPAGQVLRRRSGKRVQPEYIFGADDRKTYKPTGFPWHSIGRLFVWTKSTNANWSWSGSAALISKNAILTCSHMAPWQSVVNDVPWKALFVAGYFNGPSIVGSGGSAWVTGLWGYRNHNQGDDMAVMALSSPLGDLLGYFGYKTYTDAWEDLPWWTLAGYPGMVANAQQPSRQSSFPIQDDDYDGAGLELEYEADASDGNSGGPVFGWFDKGPRIIGTHSGGEEEAFDTNNVAAGGSALSALIAWARNNW</sequence>
<keyword evidence="4" id="KW-1185">Reference proteome</keyword>
<evidence type="ECO:0000256" key="1">
    <source>
        <dbReference type="ARBA" id="ARBA00022729"/>
    </source>
</evidence>
<evidence type="ECO:0008006" key="5">
    <source>
        <dbReference type="Google" id="ProtNLM"/>
    </source>
</evidence>
<comment type="caution">
    <text evidence="3">The sequence shown here is derived from an EMBL/GenBank/DDBJ whole genome shotgun (WGS) entry which is preliminary data.</text>
</comment>